<evidence type="ECO:0000259" key="3">
    <source>
        <dbReference type="Pfam" id="PF02834"/>
    </source>
</evidence>
<dbReference type="AlphaFoldDB" id="A0A7V5UE15"/>
<dbReference type="Proteomes" id="UP000886124">
    <property type="component" value="Unassembled WGS sequence"/>
</dbReference>
<keyword evidence="1 2" id="KW-0378">Hydrolase</keyword>
<dbReference type="Pfam" id="PF02834">
    <property type="entry name" value="LigT_PEase"/>
    <property type="match status" value="2"/>
</dbReference>
<gene>
    <name evidence="4" type="primary">thpR</name>
    <name evidence="4" type="ORF">ENJ89_00920</name>
</gene>
<comment type="caution">
    <text evidence="4">The sequence shown here is derived from an EMBL/GenBank/DDBJ whole genome shotgun (WGS) entry which is preliminary data.</text>
</comment>
<dbReference type="GO" id="GO:0008664">
    <property type="term" value="F:RNA 2',3'-cyclic 3'-phosphodiesterase activity"/>
    <property type="evidence" value="ECO:0007669"/>
    <property type="project" value="UniProtKB-EC"/>
</dbReference>
<evidence type="ECO:0000256" key="2">
    <source>
        <dbReference type="HAMAP-Rule" id="MF_01940"/>
    </source>
</evidence>
<dbReference type="SUPFAM" id="SSF55144">
    <property type="entry name" value="LigT-like"/>
    <property type="match status" value="1"/>
</dbReference>
<dbReference type="PANTHER" id="PTHR35561">
    <property type="entry name" value="RNA 2',3'-CYCLIC PHOSPHODIESTERASE"/>
    <property type="match status" value="1"/>
</dbReference>
<dbReference type="PANTHER" id="PTHR35561:SF1">
    <property type="entry name" value="RNA 2',3'-CYCLIC PHOSPHODIESTERASE"/>
    <property type="match status" value="1"/>
</dbReference>
<dbReference type="InterPro" id="IPR014051">
    <property type="entry name" value="Phosphoesterase_HXTX"/>
</dbReference>
<sequence length="188" mass="22339">METIRSFVAIELPAELKDRIRSYQQELKSFTRHVRWVNPDSLHITLKFLGERDKELIERVRQNLLTVQDGFAPFKATVNRFGAFPGKRNPRVFWLGVKSDPLESMIELFHFIENNLHGLGFQKETRRFAPHLTLARVKRQERFDDLWDFVQRNAFEPFTFNVNEIVLMQSFLKPQGAVYKPIEKYRLT</sequence>
<evidence type="ECO:0000256" key="1">
    <source>
        <dbReference type="ARBA" id="ARBA00022801"/>
    </source>
</evidence>
<accession>A0A7V5UE15</accession>
<name>A0A7V5UE15_CALAY</name>
<comment type="similarity">
    <text evidence="2">Belongs to the 2H phosphoesterase superfamily. ThpR family.</text>
</comment>
<feature type="domain" description="Phosphoesterase HXTX" evidence="3">
    <location>
        <begin position="100"/>
        <end position="179"/>
    </location>
</feature>
<comment type="catalytic activity">
    <reaction evidence="2">
        <text>a 3'-end 2',3'-cyclophospho-ribonucleotide-RNA + H2O = a 3'-end 2'-phospho-ribonucleotide-RNA + H(+)</text>
        <dbReference type="Rhea" id="RHEA:11828"/>
        <dbReference type="Rhea" id="RHEA-COMP:10464"/>
        <dbReference type="Rhea" id="RHEA-COMP:17353"/>
        <dbReference type="ChEBI" id="CHEBI:15377"/>
        <dbReference type="ChEBI" id="CHEBI:15378"/>
        <dbReference type="ChEBI" id="CHEBI:83064"/>
        <dbReference type="ChEBI" id="CHEBI:173113"/>
        <dbReference type="EC" id="3.1.4.58"/>
    </reaction>
</comment>
<feature type="short sequence motif" description="HXTX 1" evidence="2">
    <location>
        <begin position="43"/>
        <end position="46"/>
    </location>
</feature>
<protein>
    <recommendedName>
        <fullName evidence="2">RNA 2',3'-cyclic phosphodiesterase</fullName>
        <shortName evidence="2">RNA 2',3'-CPDase</shortName>
        <ecNumber evidence="2">3.1.4.58</ecNumber>
    </recommendedName>
</protein>
<dbReference type="HAMAP" id="MF_01940">
    <property type="entry name" value="RNA_CPDase"/>
    <property type="match status" value="1"/>
</dbReference>
<organism evidence="4">
    <name type="scientific">Caldithrix abyssi</name>
    <dbReference type="NCBI Taxonomy" id="187145"/>
    <lineage>
        <taxon>Bacteria</taxon>
        <taxon>Pseudomonadati</taxon>
        <taxon>Calditrichota</taxon>
        <taxon>Calditrichia</taxon>
        <taxon>Calditrichales</taxon>
        <taxon>Calditrichaceae</taxon>
        <taxon>Caldithrix</taxon>
    </lineage>
</organism>
<evidence type="ECO:0000313" key="4">
    <source>
        <dbReference type="EMBL" id="HHJ51729.1"/>
    </source>
</evidence>
<comment type="function">
    <text evidence="2">Hydrolyzes RNA 2',3'-cyclic phosphodiester to an RNA 2'-phosphomonoester.</text>
</comment>
<feature type="domain" description="Phosphoesterase HXTX" evidence="3">
    <location>
        <begin position="10"/>
        <end position="94"/>
    </location>
</feature>
<dbReference type="NCBIfam" id="TIGR02258">
    <property type="entry name" value="2_5_ligase"/>
    <property type="match status" value="1"/>
</dbReference>
<dbReference type="EMBL" id="DROD01000065">
    <property type="protein sequence ID" value="HHJ51729.1"/>
    <property type="molecule type" value="Genomic_DNA"/>
</dbReference>
<dbReference type="InterPro" id="IPR009097">
    <property type="entry name" value="Cyclic_Pdiesterase"/>
</dbReference>
<reference evidence="4" key="1">
    <citation type="journal article" date="2020" name="mSystems">
        <title>Genome- and Community-Level Interaction Insights into Carbon Utilization and Element Cycling Functions of Hydrothermarchaeota in Hydrothermal Sediment.</title>
        <authorList>
            <person name="Zhou Z."/>
            <person name="Liu Y."/>
            <person name="Xu W."/>
            <person name="Pan J."/>
            <person name="Luo Z.H."/>
            <person name="Li M."/>
        </authorList>
    </citation>
    <scope>NUCLEOTIDE SEQUENCE [LARGE SCALE GENOMIC DNA]</scope>
    <source>
        <strain evidence="4">HyVt-527</strain>
    </source>
</reference>
<proteinExistence type="inferred from homology"/>
<dbReference type="Gene3D" id="3.90.1140.10">
    <property type="entry name" value="Cyclic phosphodiesterase"/>
    <property type="match status" value="1"/>
</dbReference>
<dbReference type="EC" id="3.1.4.58" evidence="2"/>
<feature type="active site" description="Proton donor" evidence="2">
    <location>
        <position position="43"/>
    </location>
</feature>
<dbReference type="InterPro" id="IPR004175">
    <property type="entry name" value="RNA_CPDase"/>
</dbReference>
<feature type="short sequence motif" description="HXTX 2" evidence="2">
    <location>
        <begin position="131"/>
        <end position="134"/>
    </location>
</feature>
<feature type="active site" description="Proton acceptor" evidence="2">
    <location>
        <position position="131"/>
    </location>
</feature>
<dbReference type="GO" id="GO:0004113">
    <property type="term" value="F:2',3'-cyclic-nucleotide 3'-phosphodiesterase activity"/>
    <property type="evidence" value="ECO:0007669"/>
    <property type="project" value="InterPro"/>
</dbReference>